<dbReference type="InterPro" id="IPR011006">
    <property type="entry name" value="CheY-like_superfamily"/>
</dbReference>
<evidence type="ECO:0000256" key="2">
    <source>
        <dbReference type="ARBA" id="ARBA00004236"/>
    </source>
</evidence>
<dbReference type="InterPro" id="IPR035965">
    <property type="entry name" value="PAS-like_dom_sf"/>
</dbReference>
<dbReference type="Pfam" id="PF08448">
    <property type="entry name" value="PAS_4"/>
    <property type="match status" value="2"/>
</dbReference>
<dbReference type="InterPro" id="IPR004358">
    <property type="entry name" value="Sig_transdc_His_kin-like_C"/>
</dbReference>
<dbReference type="PROSITE" id="PS50113">
    <property type="entry name" value="PAC"/>
    <property type="match status" value="2"/>
</dbReference>
<keyword evidence="20" id="KW-1185">Reference proteome</keyword>
<dbReference type="SUPFAM" id="SSF55874">
    <property type="entry name" value="ATPase domain of HSP90 chaperone/DNA topoisomerase II/histidine kinase"/>
    <property type="match status" value="1"/>
</dbReference>
<dbReference type="SUPFAM" id="SSF47384">
    <property type="entry name" value="Homodimeric domain of signal transducing histidine kinase"/>
    <property type="match status" value="1"/>
</dbReference>
<dbReference type="InterPro" id="IPR005467">
    <property type="entry name" value="His_kinase_dom"/>
</dbReference>
<dbReference type="NCBIfam" id="TIGR00229">
    <property type="entry name" value="sensory_box"/>
    <property type="match status" value="2"/>
</dbReference>
<dbReference type="AlphaFoldDB" id="A0A239DUI3"/>
<dbReference type="Pfam" id="PF00512">
    <property type="entry name" value="HisKA"/>
    <property type="match status" value="1"/>
</dbReference>
<sequence>MAAFGNIAKTSSNDPRFKAPAGAMRHDGIESADMDQKPIMPIGTEAASTLLQRICEDSPALVAYLDAACRYRYVSATYEKWFGRPRAELVGARLQDLDGMAYAQMRPHIEQALRGEQVRYEASIETRHGARQLTGFYIPDRDAHGKVIGFCSIAVDVTERSHAEQALRERERELQAAEERLRLREREFKTLVENSPDIILRMDGGMRHLYANPAIERLTGQPAAALLGRTKAEAGLPESVAAPWDKAAAAAFASGREQKLEFEHVIQGELRYFSGRIVPEADGAGHVESVISIAYDVTERARIARERDESLARERTARIQAETAARARDEFLNVVSHELRAPLNGIQSWAHVLENYVKDASSSPLVGRALQGIKTGVSQQVRLIEELLDVTRMMSGRLRLVKQPLTLLPVLQSTVDAMREQAAARHIELQCTYGITTEQVEGDSDRLQQVLRNLLSNALKFTREHGHVWVTATCSSDEIRITVRDDGIGVSPDFLPFLFDRFSQKDTSSTRGHNGLGLGLFMARSLVELHGGRITAESEGEARGTQFSVYLPLREPSEKYIPAIHATNIDDNAMPLPSLAGLRVLLVDDQEEARESLTIVLSSAGARVFAASTAKEVLAWLATLAPDEYPDVLVSDIAMPGEDGYTVLRRIRSWQRQDGATPLQRLPALALTAFAQREDRIRALTAGFQMHVTKPVAPEELIVVIDTLAPHDRTRR</sequence>
<dbReference type="PRINTS" id="PR00344">
    <property type="entry name" value="BCTRLSENSOR"/>
</dbReference>
<dbReference type="InterPro" id="IPR036097">
    <property type="entry name" value="HisK_dim/P_sf"/>
</dbReference>
<dbReference type="CDD" id="cd00082">
    <property type="entry name" value="HisKA"/>
    <property type="match status" value="1"/>
</dbReference>
<reference evidence="19 20" key="1">
    <citation type="submission" date="2017-06" db="EMBL/GenBank/DDBJ databases">
        <authorList>
            <person name="Kim H.J."/>
            <person name="Triplett B.A."/>
        </authorList>
    </citation>
    <scope>NUCLEOTIDE SEQUENCE [LARGE SCALE GENOMIC DNA]</scope>
    <source>
        <strain evidence="19 20">U15</strain>
    </source>
</reference>
<keyword evidence="4" id="KW-1003">Cell membrane</keyword>
<dbReference type="CDD" id="cd16922">
    <property type="entry name" value="HATPase_EvgS-ArcB-TorS-like"/>
    <property type="match status" value="1"/>
</dbReference>
<organism evidence="19 20">
    <name type="scientific">Noviherbaspirillum humi</name>
    <dbReference type="NCBI Taxonomy" id="1688639"/>
    <lineage>
        <taxon>Bacteria</taxon>
        <taxon>Pseudomonadati</taxon>
        <taxon>Pseudomonadota</taxon>
        <taxon>Betaproteobacteria</taxon>
        <taxon>Burkholderiales</taxon>
        <taxon>Oxalobacteraceae</taxon>
        <taxon>Noviherbaspirillum</taxon>
    </lineage>
</organism>
<evidence type="ECO:0000256" key="5">
    <source>
        <dbReference type="ARBA" id="ARBA00022553"/>
    </source>
</evidence>
<dbReference type="SMART" id="SM00388">
    <property type="entry name" value="HisKA"/>
    <property type="match status" value="1"/>
</dbReference>
<dbReference type="SUPFAM" id="SSF55785">
    <property type="entry name" value="PYP-like sensor domain (PAS domain)"/>
    <property type="match status" value="2"/>
</dbReference>
<feature type="domain" description="Response regulatory" evidence="16">
    <location>
        <begin position="583"/>
        <end position="709"/>
    </location>
</feature>
<dbReference type="Gene3D" id="1.10.287.130">
    <property type="match status" value="1"/>
</dbReference>
<evidence type="ECO:0000259" key="17">
    <source>
        <dbReference type="PROSITE" id="PS50112"/>
    </source>
</evidence>
<keyword evidence="10" id="KW-0902">Two-component regulatory system</keyword>
<keyword evidence="13" id="KW-0175">Coiled coil</keyword>
<feature type="domain" description="PAC" evidence="18">
    <location>
        <begin position="118"/>
        <end position="169"/>
    </location>
</feature>
<dbReference type="InterPro" id="IPR003594">
    <property type="entry name" value="HATPase_dom"/>
</dbReference>
<evidence type="ECO:0000256" key="6">
    <source>
        <dbReference type="ARBA" id="ARBA00022679"/>
    </source>
</evidence>
<dbReference type="PANTHER" id="PTHR43547:SF2">
    <property type="entry name" value="HYBRID SIGNAL TRANSDUCTION HISTIDINE KINASE C"/>
    <property type="match status" value="1"/>
</dbReference>
<dbReference type="CDD" id="cd17580">
    <property type="entry name" value="REC_2_DhkD-like"/>
    <property type="match status" value="1"/>
</dbReference>
<dbReference type="InterPro" id="IPR013656">
    <property type="entry name" value="PAS_4"/>
</dbReference>
<evidence type="ECO:0000259" key="16">
    <source>
        <dbReference type="PROSITE" id="PS50110"/>
    </source>
</evidence>
<feature type="coiled-coil region" evidence="13">
    <location>
        <begin position="160"/>
        <end position="194"/>
    </location>
</feature>
<evidence type="ECO:0000256" key="10">
    <source>
        <dbReference type="ARBA" id="ARBA00023012"/>
    </source>
</evidence>
<evidence type="ECO:0000256" key="3">
    <source>
        <dbReference type="ARBA" id="ARBA00012438"/>
    </source>
</evidence>
<dbReference type="EC" id="2.7.13.3" evidence="3"/>
<dbReference type="SUPFAM" id="SSF52172">
    <property type="entry name" value="CheY-like"/>
    <property type="match status" value="1"/>
</dbReference>
<feature type="domain" description="PAS" evidence="17">
    <location>
        <begin position="184"/>
        <end position="230"/>
    </location>
</feature>
<dbReference type="InterPro" id="IPR036890">
    <property type="entry name" value="HATPase_C_sf"/>
</dbReference>
<feature type="region of interest" description="Disordered" evidence="14">
    <location>
        <begin position="1"/>
        <end position="20"/>
    </location>
</feature>
<dbReference type="Gene3D" id="3.40.50.2300">
    <property type="match status" value="1"/>
</dbReference>
<dbReference type="GO" id="GO:0000155">
    <property type="term" value="F:phosphorelay sensor kinase activity"/>
    <property type="evidence" value="ECO:0007669"/>
    <property type="project" value="InterPro"/>
</dbReference>
<protein>
    <recommendedName>
        <fullName evidence="3">histidine kinase</fullName>
        <ecNumber evidence="3">2.7.13.3</ecNumber>
    </recommendedName>
</protein>
<dbReference type="InterPro" id="IPR001789">
    <property type="entry name" value="Sig_transdc_resp-reg_receiver"/>
</dbReference>
<comment type="subcellular location">
    <subcellularLocation>
        <location evidence="2">Cell membrane</location>
    </subcellularLocation>
</comment>
<dbReference type="Pfam" id="PF02518">
    <property type="entry name" value="HATPase_c"/>
    <property type="match status" value="1"/>
</dbReference>
<evidence type="ECO:0000256" key="14">
    <source>
        <dbReference type="SAM" id="MobiDB-lite"/>
    </source>
</evidence>
<dbReference type="PROSITE" id="PS50109">
    <property type="entry name" value="HIS_KIN"/>
    <property type="match status" value="1"/>
</dbReference>
<dbReference type="Pfam" id="PF00072">
    <property type="entry name" value="Response_reg"/>
    <property type="match status" value="1"/>
</dbReference>
<evidence type="ECO:0000256" key="9">
    <source>
        <dbReference type="ARBA" id="ARBA00022840"/>
    </source>
</evidence>
<evidence type="ECO:0000256" key="4">
    <source>
        <dbReference type="ARBA" id="ARBA00022475"/>
    </source>
</evidence>
<evidence type="ECO:0000313" key="19">
    <source>
        <dbReference type="EMBL" id="SNS35598.1"/>
    </source>
</evidence>
<dbReference type="Proteomes" id="UP000198284">
    <property type="component" value="Unassembled WGS sequence"/>
</dbReference>
<dbReference type="FunFam" id="3.30.565.10:FF:000023">
    <property type="entry name" value="PAS domain-containing sensor histidine kinase"/>
    <property type="match status" value="1"/>
</dbReference>
<dbReference type="SMART" id="SM00448">
    <property type="entry name" value="REC"/>
    <property type="match status" value="1"/>
</dbReference>
<evidence type="ECO:0000256" key="7">
    <source>
        <dbReference type="ARBA" id="ARBA00022741"/>
    </source>
</evidence>
<keyword evidence="6" id="KW-0808">Transferase</keyword>
<keyword evidence="7" id="KW-0547">Nucleotide-binding</keyword>
<evidence type="ECO:0000256" key="1">
    <source>
        <dbReference type="ARBA" id="ARBA00000085"/>
    </source>
</evidence>
<dbReference type="OrthoDB" id="219325at2"/>
<keyword evidence="11" id="KW-0472">Membrane</keyword>
<proteinExistence type="predicted"/>
<dbReference type="GO" id="GO:0005886">
    <property type="term" value="C:plasma membrane"/>
    <property type="evidence" value="ECO:0007669"/>
    <property type="project" value="UniProtKB-SubCell"/>
</dbReference>
<dbReference type="Gene3D" id="3.30.450.20">
    <property type="entry name" value="PAS domain"/>
    <property type="match status" value="2"/>
</dbReference>
<dbReference type="PROSITE" id="PS50112">
    <property type="entry name" value="PAS"/>
    <property type="match status" value="1"/>
</dbReference>
<evidence type="ECO:0000259" key="15">
    <source>
        <dbReference type="PROSITE" id="PS50109"/>
    </source>
</evidence>
<dbReference type="SMART" id="SM00387">
    <property type="entry name" value="HATPase_c"/>
    <property type="match status" value="1"/>
</dbReference>
<dbReference type="PANTHER" id="PTHR43547">
    <property type="entry name" value="TWO-COMPONENT HISTIDINE KINASE"/>
    <property type="match status" value="1"/>
</dbReference>
<dbReference type="GO" id="GO:0005524">
    <property type="term" value="F:ATP binding"/>
    <property type="evidence" value="ECO:0007669"/>
    <property type="project" value="UniProtKB-KW"/>
</dbReference>
<evidence type="ECO:0000259" key="18">
    <source>
        <dbReference type="PROSITE" id="PS50113"/>
    </source>
</evidence>
<feature type="modified residue" description="4-aspartylphosphate" evidence="12">
    <location>
        <position position="636"/>
    </location>
</feature>
<accession>A0A239DUI3</accession>
<dbReference type="EMBL" id="FZOT01000002">
    <property type="protein sequence ID" value="SNS35598.1"/>
    <property type="molecule type" value="Genomic_DNA"/>
</dbReference>
<dbReference type="InterPro" id="IPR000014">
    <property type="entry name" value="PAS"/>
</dbReference>
<feature type="domain" description="Histidine kinase" evidence="15">
    <location>
        <begin position="334"/>
        <end position="555"/>
    </location>
</feature>
<feature type="domain" description="PAC" evidence="18">
    <location>
        <begin position="256"/>
        <end position="309"/>
    </location>
</feature>
<evidence type="ECO:0000313" key="20">
    <source>
        <dbReference type="Proteomes" id="UP000198284"/>
    </source>
</evidence>
<evidence type="ECO:0000256" key="12">
    <source>
        <dbReference type="PROSITE-ProRule" id="PRU00169"/>
    </source>
</evidence>
<dbReference type="InterPro" id="IPR000700">
    <property type="entry name" value="PAS-assoc_C"/>
</dbReference>
<name>A0A239DUI3_9BURK</name>
<dbReference type="Gene3D" id="3.30.565.10">
    <property type="entry name" value="Histidine kinase-like ATPase, C-terminal domain"/>
    <property type="match status" value="1"/>
</dbReference>
<evidence type="ECO:0000256" key="11">
    <source>
        <dbReference type="ARBA" id="ARBA00023136"/>
    </source>
</evidence>
<keyword evidence="9" id="KW-0067">ATP-binding</keyword>
<dbReference type="CDD" id="cd00130">
    <property type="entry name" value="PAS"/>
    <property type="match status" value="1"/>
</dbReference>
<dbReference type="InterPro" id="IPR003661">
    <property type="entry name" value="HisK_dim/P_dom"/>
</dbReference>
<dbReference type="PROSITE" id="PS50110">
    <property type="entry name" value="RESPONSE_REGULATORY"/>
    <property type="match status" value="1"/>
</dbReference>
<evidence type="ECO:0000256" key="8">
    <source>
        <dbReference type="ARBA" id="ARBA00022777"/>
    </source>
</evidence>
<evidence type="ECO:0000256" key="13">
    <source>
        <dbReference type="SAM" id="Coils"/>
    </source>
</evidence>
<keyword evidence="5 12" id="KW-0597">Phosphoprotein</keyword>
<keyword evidence="8" id="KW-0418">Kinase</keyword>
<gene>
    <name evidence="19" type="ORF">SAMN06265795_102353</name>
</gene>
<dbReference type="SMART" id="SM00091">
    <property type="entry name" value="PAS"/>
    <property type="match status" value="2"/>
</dbReference>
<comment type="catalytic activity">
    <reaction evidence="1">
        <text>ATP + protein L-histidine = ADP + protein N-phospho-L-histidine.</text>
        <dbReference type="EC" id="2.7.13.3"/>
    </reaction>
</comment>